<dbReference type="Gene3D" id="2.130.10.10">
    <property type="entry name" value="YVTN repeat-like/Quinoprotein amine dehydrogenase"/>
    <property type="match status" value="1"/>
</dbReference>
<dbReference type="OrthoDB" id="9790815at2"/>
<feature type="chain" id="PRO_5016418338" evidence="3">
    <location>
        <begin position="21"/>
        <end position="392"/>
    </location>
</feature>
<dbReference type="PANTHER" id="PTHR30344">
    <property type="entry name" value="6-PHOSPHOGLUCONOLACTONASE-RELATED"/>
    <property type="match status" value="1"/>
</dbReference>
<dbReference type="InterPro" id="IPR011048">
    <property type="entry name" value="Haem_d1_sf"/>
</dbReference>
<gene>
    <name evidence="4" type="ORF">DN752_02000</name>
</gene>
<dbReference type="SUPFAM" id="SSF51004">
    <property type="entry name" value="C-terminal (heme d1) domain of cytochrome cd1-nitrite reductase"/>
    <property type="match status" value="1"/>
</dbReference>
<dbReference type="Proteomes" id="UP000248688">
    <property type="component" value="Chromosome"/>
</dbReference>
<dbReference type="InterPro" id="IPR015943">
    <property type="entry name" value="WD40/YVTN_repeat-like_dom_sf"/>
</dbReference>
<evidence type="ECO:0000256" key="1">
    <source>
        <dbReference type="ARBA" id="ARBA00005564"/>
    </source>
</evidence>
<dbReference type="InterPro" id="IPR050282">
    <property type="entry name" value="Cycloisomerase_2"/>
</dbReference>
<evidence type="ECO:0000313" key="4">
    <source>
        <dbReference type="EMBL" id="AWW33020.1"/>
    </source>
</evidence>
<dbReference type="GO" id="GO:0005829">
    <property type="term" value="C:cytosol"/>
    <property type="evidence" value="ECO:0007669"/>
    <property type="project" value="TreeGrafter"/>
</dbReference>
<sequence>MKSPSYILLLCIMVTLYSCGSTTHENAKQSATETQPTPISFWLGTYTSKPDEGFHLINFYPESHTFDSVLIQSDINNPSFVISNQKRDLVFAVQEEGGEKGGSVSSFRFDQAANTLKKLSTSSTKGSGPCYITLSPDEKYIFAGNYGSGDLAVLPIQDDGMLGEAIQTISHSGSSINQDRQTSPHVHSLVFHPNGKQLFVSDLGTDKVYVYDFDPSREQPLSTSDPRHFSVKAGSGPRHLIFNHTGDKIYLIHEMTSEVGLYDYNLDEKKVTFLDSYALTPQGFNGEKGAAEIRISKDGQYLYASNRGDSNEIIVFRINEQTGTLEKIQAITSGGLTPRNFALSPDENFVFVGNQNSDVILAYERNPQSGIIKKTNAELAIHRPVYFFMLGK</sequence>
<proteinExistence type="inferred from homology"/>
<dbReference type="Pfam" id="PF10282">
    <property type="entry name" value="Lactonase"/>
    <property type="match status" value="1"/>
</dbReference>
<accession>A0A2Z4IQM4</accession>
<dbReference type="PANTHER" id="PTHR30344:SF1">
    <property type="entry name" value="6-PHOSPHOGLUCONOLACTONASE"/>
    <property type="match status" value="1"/>
</dbReference>
<evidence type="ECO:0000256" key="2">
    <source>
        <dbReference type="ARBA" id="ARBA00022526"/>
    </source>
</evidence>
<keyword evidence="2" id="KW-0313">Glucose metabolism</keyword>
<organism evidence="4 5">
    <name type="scientific">Echinicola strongylocentroti</name>
    <dbReference type="NCBI Taxonomy" id="1795355"/>
    <lineage>
        <taxon>Bacteria</taxon>
        <taxon>Pseudomonadati</taxon>
        <taxon>Bacteroidota</taxon>
        <taxon>Cytophagia</taxon>
        <taxon>Cytophagales</taxon>
        <taxon>Cyclobacteriaceae</taxon>
        <taxon>Echinicola</taxon>
    </lineage>
</organism>
<reference evidence="4 5" key="1">
    <citation type="submission" date="2018-06" db="EMBL/GenBank/DDBJ databases">
        <title>Echinicola strongylocentroti sp. nov., isolated from a sea urchin Strongylocentrotus intermedius.</title>
        <authorList>
            <person name="Bae S.S."/>
        </authorList>
    </citation>
    <scope>NUCLEOTIDE SEQUENCE [LARGE SCALE GENOMIC DNA]</scope>
    <source>
        <strain evidence="4 5">MEBiC08714</strain>
    </source>
</reference>
<keyword evidence="3" id="KW-0732">Signal</keyword>
<dbReference type="AlphaFoldDB" id="A0A2Z4IQM4"/>
<name>A0A2Z4IQM4_9BACT</name>
<dbReference type="PROSITE" id="PS51257">
    <property type="entry name" value="PROKAR_LIPOPROTEIN"/>
    <property type="match status" value="1"/>
</dbReference>
<dbReference type="GO" id="GO:0017057">
    <property type="term" value="F:6-phosphogluconolactonase activity"/>
    <property type="evidence" value="ECO:0007669"/>
    <property type="project" value="TreeGrafter"/>
</dbReference>
<dbReference type="GO" id="GO:0006006">
    <property type="term" value="P:glucose metabolic process"/>
    <property type="evidence" value="ECO:0007669"/>
    <property type="project" value="UniProtKB-KW"/>
</dbReference>
<keyword evidence="5" id="KW-1185">Reference proteome</keyword>
<keyword evidence="2" id="KW-0119">Carbohydrate metabolism</keyword>
<dbReference type="EMBL" id="CP030041">
    <property type="protein sequence ID" value="AWW33020.1"/>
    <property type="molecule type" value="Genomic_DNA"/>
</dbReference>
<dbReference type="KEGG" id="est:DN752_02000"/>
<feature type="signal peptide" evidence="3">
    <location>
        <begin position="1"/>
        <end position="20"/>
    </location>
</feature>
<dbReference type="InterPro" id="IPR019405">
    <property type="entry name" value="Lactonase_7-beta_prop"/>
</dbReference>
<protein>
    <submittedName>
        <fullName evidence="4">Lactonase family protein</fullName>
    </submittedName>
</protein>
<evidence type="ECO:0000256" key="3">
    <source>
        <dbReference type="SAM" id="SignalP"/>
    </source>
</evidence>
<comment type="similarity">
    <text evidence="1">Belongs to the cycloisomerase 2 family.</text>
</comment>
<evidence type="ECO:0000313" key="5">
    <source>
        <dbReference type="Proteomes" id="UP000248688"/>
    </source>
</evidence>